<evidence type="ECO:0000259" key="6">
    <source>
        <dbReference type="SMART" id="SM00363"/>
    </source>
</evidence>
<organism evidence="7 8">
    <name type="scientific">Guopingia tenuis</name>
    <dbReference type="NCBI Taxonomy" id="2763656"/>
    <lineage>
        <taxon>Bacteria</taxon>
        <taxon>Bacillati</taxon>
        <taxon>Bacillota</taxon>
        <taxon>Clostridia</taxon>
        <taxon>Christensenellales</taxon>
        <taxon>Christensenellaceae</taxon>
        <taxon>Guopingia</taxon>
    </lineage>
</organism>
<dbReference type="GO" id="GO:0003723">
    <property type="term" value="F:RNA binding"/>
    <property type="evidence" value="ECO:0007669"/>
    <property type="project" value="UniProtKB-KW"/>
</dbReference>
<evidence type="ECO:0000256" key="4">
    <source>
        <dbReference type="PROSITE-ProRule" id="PRU00182"/>
    </source>
</evidence>
<dbReference type="NCBIfam" id="TIGR00093">
    <property type="entry name" value="pseudouridine synthase"/>
    <property type="match status" value="1"/>
</dbReference>
<dbReference type="PANTHER" id="PTHR47683:SF2">
    <property type="entry name" value="RNA-BINDING S4 DOMAIN-CONTAINING PROTEIN"/>
    <property type="match status" value="1"/>
</dbReference>
<dbReference type="FunFam" id="3.10.290.10:FF:000003">
    <property type="entry name" value="Pseudouridine synthase"/>
    <property type="match status" value="1"/>
</dbReference>
<dbReference type="InterPro" id="IPR020103">
    <property type="entry name" value="PsdUridine_synth_cat_dom_sf"/>
</dbReference>
<dbReference type="FunFam" id="3.30.70.1560:FF:000001">
    <property type="entry name" value="Pseudouridine synthase"/>
    <property type="match status" value="1"/>
</dbReference>
<dbReference type="Gene3D" id="3.30.70.580">
    <property type="entry name" value="Pseudouridine synthase I, catalytic domain, N-terminal subdomain"/>
    <property type="match status" value="1"/>
</dbReference>
<evidence type="ECO:0000256" key="5">
    <source>
        <dbReference type="RuleBase" id="RU003887"/>
    </source>
</evidence>
<dbReference type="Pfam" id="PF00849">
    <property type="entry name" value="PseudoU_synth_2"/>
    <property type="match status" value="1"/>
</dbReference>
<comment type="similarity">
    <text evidence="1 5">Belongs to the pseudouridine synthase RsuA family.</text>
</comment>
<keyword evidence="2 4" id="KW-0694">RNA-binding</keyword>
<dbReference type="Proteomes" id="UP000617951">
    <property type="component" value="Unassembled WGS sequence"/>
</dbReference>
<dbReference type="InterPro" id="IPR042092">
    <property type="entry name" value="PsdUridine_s_RsuA/RluB/E/F_cat"/>
</dbReference>
<dbReference type="GO" id="GO:0120159">
    <property type="term" value="F:rRNA pseudouridine synthase activity"/>
    <property type="evidence" value="ECO:0007669"/>
    <property type="project" value="UniProtKB-ARBA"/>
</dbReference>
<dbReference type="InterPro" id="IPR050343">
    <property type="entry name" value="RsuA_PseudoU_synthase"/>
</dbReference>
<sequence>MRIAKFMATAGVASRRKSEELILQGKVKVNGKTVSELGLQVDPEQDQVTYLGRVLQISQERIYIMLNKPVGCVSTCSDDKGRATVLDYIRDIDCRIYPVGRLDFTTEGLLLLTNDGELANKLTHPSHEVGKRYYVVVDSYVSPDEIDKLQKGVFLEEGKTAPARIKVMKAEPSRTELTMVIHEGRNRQVRRMFETLGKNVVFLKRISVGELNLGSLKRGEYRFLTPEEVDYLRRI</sequence>
<dbReference type="InterPro" id="IPR000748">
    <property type="entry name" value="PsdUridine_synth_RsuA/RluB/E/F"/>
</dbReference>
<dbReference type="Gene3D" id="3.30.70.1560">
    <property type="entry name" value="Alpha-L RNA-binding motif"/>
    <property type="match status" value="1"/>
</dbReference>
<gene>
    <name evidence="7" type="ORF">H8693_03010</name>
</gene>
<dbReference type="InterPro" id="IPR006145">
    <property type="entry name" value="PsdUridine_synth_RsuA/RluA"/>
</dbReference>
<dbReference type="Gene3D" id="3.10.290.10">
    <property type="entry name" value="RNA-binding S4 domain"/>
    <property type="match status" value="1"/>
</dbReference>
<evidence type="ECO:0000256" key="3">
    <source>
        <dbReference type="ARBA" id="ARBA00023235"/>
    </source>
</evidence>
<dbReference type="SMART" id="SM00363">
    <property type="entry name" value="S4"/>
    <property type="match status" value="1"/>
</dbReference>
<dbReference type="EMBL" id="JACRSS010000001">
    <property type="protein sequence ID" value="MBC8537904.1"/>
    <property type="molecule type" value="Genomic_DNA"/>
</dbReference>
<dbReference type="SUPFAM" id="SSF55174">
    <property type="entry name" value="Alpha-L RNA-binding motif"/>
    <property type="match status" value="1"/>
</dbReference>
<dbReference type="Pfam" id="PF01479">
    <property type="entry name" value="S4"/>
    <property type="match status" value="1"/>
</dbReference>
<dbReference type="GO" id="GO:0000455">
    <property type="term" value="P:enzyme-directed rRNA pseudouridine synthesis"/>
    <property type="evidence" value="ECO:0007669"/>
    <property type="project" value="UniProtKB-ARBA"/>
</dbReference>
<keyword evidence="3 5" id="KW-0413">Isomerase</keyword>
<evidence type="ECO:0000256" key="1">
    <source>
        <dbReference type="ARBA" id="ARBA00008348"/>
    </source>
</evidence>
<reference evidence="7" key="1">
    <citation type="submission" date="2020-08" db="EMBL/GenBank/DDBJ databases">
        <title>Genome public.</title>
        <authorList>
            <person name="Liu C."/>
            <person name="Sun Q."/>
        </authorList>
    </citation>
    <scope>NUCLEOTIDE SEQUENCE</scope>
    <source>
        <strain evidence="7">NSJ-63</strain>
    </source>
</reference>
<evidence type="ECO:0000313" key="8">
    <source>
        <dbReference type="Proteomes" id="UP000617951"/>
    </source>
</evidence>
<dbReference type="PANTHER" id="PTHR47683">
    <property type="entry name" value="PSEUDOURIDINE SYNTHASE FAMILY PROTEIN-RELATED"/>
    <property type="match status" value="1"/>
</dbReference>
<keyword evidence="8" id="KW-1185">Reference proteome</keyword>
<evidence type="ECO:0000256" key="2">
    <source>
        <dbReference type="ARBA" id="ARBA00022884"/>
    </source>
</evidence>
<dbReference type="CDD" id="cd00165">
    <property type="entry name" value="S4"/>
    <property type="match status" value="1"/>
</dbReference>
<feature type="domain" description="RNA-binding S4" evidence="6">
    <location>
        <begin position="1"/>
        <end position="62"/>
    </location>
</feature>
<dbReference type="CDD" id="cd02870">
    <property type="entry name" value="PseudoU_synth_RsuA_like"/>
    <property type="match status" value="1"/>
</dbReference>
<dbReference type="InterPro" id="IPR002942">
    <property type="entry name" value="S4_RNA-bd"/>
</dbReference>
<evidence type="ECO:0000313" key="7">
    <source>
        <dbReference type="EMBL" id="MBC8537904.1"/>
    </source>
</evidence>
<dbReference type="PROSITE" id="PS01149">
    <property type="entry name" value="PSI_RSU"/>
    <property type="match status" value="1"/>
</dbReference>
<protein>
    <recommendedName>
        <fullName evidence="5">Pseudouridine synthase</fullName>
        <ecNumber evidence="5">5.4.99.-</ecNumber>
    </recommendedName>
</protein>
<dbReference type="GO" id="GO:0005829">
    <property type="term" value="C:cytosol"/>
    <property type="evidence" value="ECO:0007669"/>
    <property type="project" value="UniProtKB-ARBA"/>
</dbReference>
<dbReference type="SUPFAM" id="SSF55120">
    <property type="entry name" value="Pseudouridine synthase"/>
    <property type="match status" value="1"/>
</dbReference>
<dbReference type="InterPro" id="IPR020094">
    <property type="entry name" value="TruA/RsuA/RluB/E/F_N"/>
</dbReference>
<dbReference type="AlphaFoldDB" id="A0A926HVF5"/>
<dbReference type="InterPro" id="IPR018496">
    <property type="entry name" value="PsdUridine_synth_RsuA/RluB_CS"/>
</dbReference>
<dbReference type="PROSITE" id="PS50889">
    <property type="entry name" value="S4"/>
    <property type="match status" value="1"/>
</dbReference>
<comment type="caution">
    <text evidence="7">The sequence shown here is derived from an EMBL/GenBank/DDBJ whole genome shotgun (WGS) entry which is preliminary data.</text>
</comment>
<dbReference type="EC" id="5.4.99.-" evidence="5"/>
<dbReference type="InterPro" id="IPR036986">
    <property type="entry name" value="S4_RNA-bd_sf"/>
</dbReference>
<accession>A0A926HVF5</accession>
<proteinExistence type="inferred from homology"/>
<name>A0A926HVF5_9FIRM</name>
<dbReference type="RefSeq" id="WP_330605693.1">
    <property type="nucleotide sequence ID" value="NZ_JACRSS010000001.1"/>
</dbReference>